<keyword evidence="3 13" id="KW-0032">Aminotransferase</keyword>
<evidence type="ECO:0000256" key="5">
    <source>
        <dbReference type="ARBA" id="ARBA00022898"/>
    </source>
</evidence>
<dbReference type="GO" id="GO:0030170">
    <property type="term" value="F:pyridoxal phosphate binding"/>
    <property type="evidence" value="ECO:0007669"/>
    <property type="project" value="TreeGrafter"/>
</dbReference>
<evidence type="ECO:0000256" key="11">
    <source>
        <dbReference type="PIRSR" id="PIRSR000390-2"/>
    </source>
</evidence>
<evidence type="ECO:0000256" key="3">
    <source>
        <dbReference type="ARBA" id="ARBA00022576"/>
    </source>
</evidence>
<evidence type="ECO:0000256" key="8">
    <source>
        <dbReference type="ARBA" id="ARBA00066317"/>
    </source>
</evidence>
<protein>
    <recommendedName>
        <fullName evidence="9">GDP-perosamine synthase</fullName>
        <ecNumber evidence="8">2.6.1.102</ecNumber>
    </recommendedName>
</protein>
<evidence type="ECO:0000313" key="13">
    <source>
        <dbReference type="EMBL" id="RBI69745.1"/>
    </source>
</evidence>
<organism evidence="13 14">
    <name type="scientific">Vreelandella sulfidaeris</name>
    <dbReference type="NCBI Taxonomy" id="115553"/>
    <lineage>
        <taxon>Bacteria</taxon>
        <taxon>Pseudomonadati</taxon>
        <taxon>Pseudomonadota</taxon>
        <taxon>Gammaproteobacteria</taxon>
        <taxon>Oceanospirillales</taxon>
        <taxon>Halomonadaceae</taxon>
        <taxon>Vreelandella</taxon>
    </lineage>
</organism>
<evidence type="ECO:0000256" key="1">
    <source>
        <dbReference type="ARBA" id="ARBA00001933"/>
    </source>
</evidence>
<dbReference type="Gene3D" id="3.90.1150.10">
    <property type="entry name" value="Aspartate Aminotransferase, domain 1"/>
    <property type="match status" value="1"/>
</dbReference>
<comment type="cofactor">
    <cofactor evidence="1">
        <name>pyridoxal 5'-phosphate</name>
        <dbReference type="ChEBI" id="CHEBI:597326"/>
    </cofactor>
</comment>
<keyword evidence="4 13" id="KW-0808">Transferase</keyword>
<sequence>MPVVEQLVEFVRDHYRTTDFVPLHAPVFRGNEKAYVVETIDSTFVSSVGAFVDRFEKDMAAYTGSSRAVATVNGTAALHVALRLVGVGQGDYVITQPLTFVATCNAIAYCGAEPIFIDVDRHTLGLSPTALEAWLSEHAYRDDAGQCRRREDNRVIRACLPMHTFGHPVDVDGLLRVCHDWKLFMVEDAAESLGSTYRGQHTGTFGDIGTLSFNGNKIITTGGGGMILCDEEAGKRAKHLTTTAKRPHTYEYVHDELAYNYRLPNLNAALGCAQLEQLDAYIADKRQLAASYAACLDGSEYNFFTEPEGCRSNYWLNAVICSDLSQRDQLLQITNERGIMTRPIWQLMNRLPMYSNAPSGELPNALWLEARVVNLPSSIRAHHAGEA</sequence>
<accession>A0A365TUL6</accession>
<dbReference type="OrthoDB" id="9804264at2"/>
<dbReference type="AlphaFoldDB" id="A0A365TUL6"/>
<comment type="pathway">
    <text evidence="2">Bacterial outer membrane biogenesis; LPS O-antigen biosynthesis.</text>
</comment>
<evidence type="ECO:0000256" key="7">
    <source>
        <dbReference type="ARBA" id="ARBA00051587"/>
    </source>
</evidence>
<dbReference type="InterPro" id="IPR015424">
    <property type="entry name" value="PyrdxlP-dep_Trfase"/>
</dbReference>
<keyword evidence="5 11" id="KW-0663">Pyridoxal phosphate</keyword>
<dbReference type="SUPFAM" id="SSF53383">
    <property type="entry name" value="PLP-dependent transferases"/>
    <property type="match status" value="1"/>
</dbReference>
<gene>
    <name evidence="13" type="ORF">DQ400_03455</name>
</gene>
<dbReference type="Gene3D" id="3.40.640.10">
    <property type="entry name" value="Type I PLP-dependent aspartate aminotransferase-like (Major domain)"/>
    <property type="match status" value="1"/>
</dbReference>
<evidence type="ECO:0000256" key="2">
    <source>
        <dbReference type="ARBA" id="ARBA00005125"/>
    </source>
</evidence>
<evidence type="ECO:0000256" key="9">
    <source>
        <dbReference type="ARBA" id="ARBA00074221"/>
    </source>
</evidence>
<feature type="active site" description="Proton acceptor" evidence="10">
    <location>
        <position position="217"/>
    </location>
</feature>
<dbReference type="FunFam" id="3.40.640.10:FF:000090">
    <property type="entry name" value="Pyridoxal phosphate-dependent aminotransferase"/>
    <property type="match status" value="1"/>
</dbReference>
<dbReference type="PIRSF" id="PIRSF000390">
    <property type="entry name" value="PLP_StrS"/>
    <property type="match status" value="1"/>
</dbReference>
<dbReference type="PANTHER" id="PTHR30244:SF30">
    <property type="entry name" value="BLR5990 PROTEIN"/>
    <property type="match status" value="1"/>
</dbReference>
<dbReference type="InterPro" id="IPR015421">
    <property type="entry name" value="PyrdxlP-dep_Trfase_major"/>
</dbReference>
<dbReference type="GO" id="GO:0102933">
    <property type="term" value="F:GDP-4-dehydro-6-deoxy-D-mannose-4-aminotransferase activity"/>
    <property type="evidence" value="ECO:0007669"/>
    <property type="project" value="UniProtKB-EC"/>
</dbReference>
<dbReference type="InterPro" id="IPR000653">
    <property type="entry name" value="DegT/StrS_aminotransferase"/>
</dbReference>
<dbReference type="PANTHER" id="PTHR30244">
    <property type="entry name" value="TRANSAMINASE"/>
    <property type="match status" value="1"/>
</dbReference>
<dbReference type="Proteomes" id="UP000252204">
    <property type="component" value="Unassembled WGS sequence"/>
</dbReference>
<dbReference type="CDD" id="cd00616">
    <property type="entry name" value="AHBA_syn"/>
    <property type="match status" value="1"/>
</dbReference>
<reference evidence="14" key="1">
    <citation type="submission" date="2018-06" db="EMBL/GenBank/DDBJ databases">
        <title>Whole genome sequencing of four bacterial strains from South Shetland trench revealing bio-synthetic gene clusters.</title>
        <authorList>
            <person name="Abdel-Mageed W.M."/>
            <person name="Lehri B."/>
            <person name="Jarmusch S."/>
            <person name="Miranda K."/>
            <person name="Goodfellow M."/>
            <person name="Jaspars M."/>
            <person name="Karlyshev A.V."/>
        </authorList>
    </citation>
    <scope>NUCLEOTIDE SEQUENCE [LARGE SCALE GENOMIC DNA]</scope>
    <source>
        <strain evidence="14">SST4</strain>
    </source>
</reference>
<proteinExistence type="inferred from homology"/>
<feature type="modified residue" description="N6-(pyridoxal phosphate)lysine" evidence="11">
    <location>
        <position position="217"/>
    </location>
</feature>
<name>A0A365TUL6_9GAMM</name>
<dbReference type="InterPro" id="IPR015422">
    <property type="entry name" value="PyrdxlP-dep_Trfase_small"/>
</dbReference>
<evidence type="ECO:0000313" key="14">
    <source>
        <dbReference type="Proteomes" id="UP000252204"/>
    </source>
</evidence>
<comment type="caution">
    <text evidence="13">The sequence shown here is derived from an EMBL/GenBank/DDBJ whole genome shotgun (WGS) entry which is preliminary data.</text>
</comment>
<dbReference type="RefSeq" id="WP_113268389.1">
    <property type="nucleotide sequence ID" value="NZ_QNTU01000001.1"/>
</dbReference>
<keyword evidence="14" id="KW-1185">Reference proteome</keyword>
<dbReference type="NCBIfam" id="TIGR04181">
    <property type="entry name" value="NHT_00031"/>
    <property type="match status" value="1"/>
</dbReference>
<comment type="catalytic activity">
    <reaction evidence="7">
        <text>GDP-alpha-D-perosamine + 2-oxoglutarate = GDP-4-dehydro-alpha-D-rhamnose + L-glutamate</text>
        <dbReference type="Rhea" id="RHEA:36779"/>
        <dbReference type="ChEBI" id="CHEBI:16810"/>
        <dbReference type="ChEBI" id="CHEBI:29985"/>
        <dbReference type="ChEBI" id="CHEBI:57964"/>
        <dbReference type="ChEBI" id="CHEBI:73996"/>
        <dbReference type="EC" id="2.6.1.102"/>
    </reaction>
</comment>
<dbReference type="EMBL" id="QNTU01000001">
    <property type="protein sequence ID" value="RBI69745.1"/>
    <property type="molecule type" value="Genomic_DNA"/>
</dbReference>
<evidence type="ECO:0000256" key="4">
    <source>
        <dbReference type="ARBA" id="ARBA00022679"/>
    </source>
</evidence>
<evidence type="ECO:0000256" key="6">
    <source>
        <dbReference type="ARBA" id="ARBA00037999"/>
    </source>
</evidence>
<evidence type="ECO:0000256" key="12">
    <source>
        <dbReference type="RuleBase" id="RU004508"/>
    </source>
</evidence>
<dbReference type="EC" id="2.6.1.102" evidence="8"/>
<evidence type="ECO:0000256" key="10">
    <source>
        <dbReference type="PIRSR" id="PIRSR000390-1"/>
    </source>
</evidence>
<comment type="similarity">
    <text evidence="6 12">Belongs to the DegT/DnrJ/EryC1 family.</text>
</comment>
<dbReference type="GO" id="GO:0000271">
    <property type="term" value="P:polysaccharide biosynthetic process"/>
    <property type="evidence" value="ECO:0007669"/>
    <property type="project" value="TreeGrafter"/>
</dbReference>
<dbReference type="InterPro" id="IPR026385">
    <property type="entry name" value="LegC-like"/>
</dbReference>
<dbReference type="Pfam" id="PF01041">
    <property type="entry name" value="DegT_DnrJ_EryC1"/>
    <property type="match status" value="1"/>
</dbReference>